<dbReference type="GO" id="GO:0005886">
    <property type="term" value="C:plasma membrane"/>
    <property type="evidence" value="ECO:0007669"/>
    <property type="project" value="UniProtKB-SubCell"/>
</dbReference>
<dbReference type="RefSeq" id="XP_018000461.1">
    <property type="nucleotide sequence ID" value="XM_018147997.1"/>
</dbReference>
<keyword evidence="3 6" id="KW-1133">Transmembrane helix</keyword>
<evidence type="ECO:0000256" key="3">
    <source>
        <dbReference type="ARBA" id="ARBA00022989"/>
    </source>
</evidence>
<dbReference type="InterPro" id="IPR002523">
    <property type="entry name" value="MgTranspt_CorA/ZnTranspt_ZntB"/>
</dbReference>
<gene>
    <name evidence="7" type="ORF">AB675_7615</name>
</gene>
<dbReference type="VEuPathDB" id="FungiDB:AB675_7615"/>
<feature type="compositionally biased region" description="Polar residues" evidence="5">
    <location>
        <begin position="188"/>
        <end position="203"/>
    </location>
</feature>
<feature type="transmembrane region" description="Helical" evidence="6">
    <location>
        <begin position="623"/>
        <end position="643"/>
    </location>
</feature>
<dbReference type="GO" id="GO:0015095">
    <property type="term" value="F:magnesium ion transmembrane transporter activity"/>
    <property type="evidence" value="ECO:0007669"/>
    <property type="project" value="TreeGrafter"/>
</dbReference>
<evidence type="ECO:0000256" key="6">
    <source>
        <dbReference type="SAM" id="Phobius"/>
    </source>
</evidence>
<dbReference type="Proteomes" id="UP000038010">
    <property type="component" value="Unassembled WGS sequence"/>
</dbReference>
<keyword evidence="8" id="KW-1185">Reference proteome</keyword>
<organism evidence="7 8">
    <name type="scientific">Cyphellophora attinorum</name>
    <dbReference type="NCBI Taxonomy" id="1664694"/>
    <lineage>
        <taxon>Eukaryota</taxon>
        <taxon>Fungi</taxon>
        <taxon>Dikarya</taxon>
        <taxon>Ascomycota</taxon>
        <taxon>Pezizomycotina</taxon>
        <taxon>Eurotiomycetes</taxon>
        <taxon>Chaetothyriomycetidae</taxon>
        <taxon>Chaetothyriales</taxon>
        <taxon>Cyphellophoraceae</taxon>
        <taxon>Cyphellophora</taxon>
    </lineage>
</organism>
<dbReference type="AlphaFoldDB" id="A0A0N0NML7"/>
<dbReference type="OrthoDB" id="5430750at2759"/>
<evidence type="ECO:0000256" key="2">
    <source>
        <dbReference type="ARBA" id="ARBA00022692"/>
    </source>
</evidence>
<proteinExistence type="predicted"/>
<dbReference type="InterPro" id="IPR045863">
    <property type="entry name" value="CorA_TM1_TM2"/>
</dbReference>
<sequence length="689" mass="77609">MDINISDLEAQMTRPSSPKLFDSLTRRRKVPRVTIVHGTAPASSTSLPIPPVKPENSQDAKYKPPSIFRPRAPISPMTHSGPVAITPRLPPIVGATEFHPRHVIGKRFAASPQPLSTGDAFNSIVTLDSVDKSTASASSDAGLGIRDVQRASSTKSPRKLNNLKDLEPYFEWAPSEIAATPRDIQPEDNVQSPDTGVSRQPARSTYDREKAIEHARGILEILTVEMSSGHYVSEDFPIAPIQFQAVKSKSFQEVDALLQGLKIERQNSGDTHKDARRMVSLKVDIVSSIDTILRCFIGRNNQDASLVQRIWGIVYGICQASDVGRDKADTHFKYSVLAWIKTDLAQTEQQCYEILSSARSDTGNYIEQLNFALPPSFVSQFRDIVLLLLSFLAVLLPDAPRGSQAAAEHMWKIVESGWTECEVALLRDARDFKENGDNREYLLESVKSADTMFALLLQNAFSISCSEMHEDDNERPHCDLEHIYRRWTTICNERANQEASAEMYEELRYLNDQLGAISKVTLKILEVRESPNQTLDKRINKRTETFLDDMIDHFRTLKNYAGEAETMTSNSIDVSNEGNNKAIFVFTLITIVFLPLNFISSILGMNTTDIRTTSRSSKLFWEIAVPFMAVVVAVCVILVKIKFKFKLRRRIGRFLLVFFPETWETEHMKIKTRGKQISRRTSIAPNKQQ</sequence>
<dbReference type="GO" id="GO:0000287">
    <property type="term" value="F:magnesium ion binding"/>
    <property type="evidence" value="ECO:0007669"/>
    <property type="project" value="TreeGrafter"/>
</dbReference>
<evidence type="ECO:0008006" key="9">
    <source>
        <dbReference type="Google" id="ProtNLM"/>
    </source>
</evidence>
<protein>
    <recommendedName>
        <fullName evidence="9">Magnesium transport protein CorA</fullName>
    </recommendedName>
</protein>
<evidence type="ECO:0000313" key="7">
    <source>
        <dbReference type="EMBL" id="KPI40498.1"/>
    </source>
</evidence>
<dbReference type="Gene3D" id="1.20.58.340">
    <property type="entry name" value="Magnesium transport protein CorA, transmembrane region"/>
    <property type="match status" value="1"/>
</dbReference>
<name>A0A0N0NML7_9EURO</name>
<comment type="caution">
    <text evidence="7">The sequence shown here is derived from an EMBL/GenBank/DDBJ whole genome shotgun (WGS) entry which is preliminary data.</text>
</comment>
<feature type="region of interest" description="Disordered" evidence="5">
    <location>
        <begin position="181"/>
        <end position="207"/>
    </location>
</feature>
<dbReference type="SUPFAM" id="SSF144083">
    <property type="entry name" value="Magnesium transport protein CorA, transmembrane region"/>
    <property type="match status" value="1"/>
</dbReference>
<evidence type="ECO:0000256" key="4">
    <source>
        <dbReference type="ARBA" id="ARBA00023136"/>
    </source>
</evidence>
<dbReference type="GO" id="GO:0015087">
    <property type="term" value="F:cobalt ion transmembrane transporter activity"/>
    <property type="evidence" value="ECO:0007669"/>
    <property type="project" value="TreeGrafter"/>
</dbReference>
<keyword evidence="4 6" id="KW-0472">Membrane</keyword>
<accession>A0A0N0NML7</accession>
<evidence type="ECO:0000256" key="5">
    <source>
        <dbReference type="SAM" id="MobiDB-lite"/>
    </source>
</evidence>
<dbReference type="PANTHER" id="PTHR46494:SF1">
    <property type="entry name" value="CORA FAMILY METAL ION TRANSPORTER (EUROFUNG)"/>
    <property type="match status" value="1"/>
</dbReference>
<feature type="region of interest" description="Disordered" evidence="5">
    <location>
        <begin position="35"/>
        <end position="65"/>
    </location>
</feature>
<dbReference type="Pfam" id="PF01544">
    <property type="entry name" value="CorA"/>
    <property type="match status" value="1"/>
</dbReference>
<dbReference type="EMBL" id="LFJN01000012">
    <property type="protein sequence ID" value="KPI40498.1"/>
    <property type="molecule type" value="Genomic_DNA"/>
</dbReference>
<reference evidence="7 8" key="1">
    <citation type="submission" date="2015-06" db="EMBL/GenBank/DDBJ databases">
        <title>Draft genome of the ant-associated black yeast Phialophora attae CBS 131958.</title>
        <authorList>
            <person name="Moreno L.F."/>
            <person name="Stielow B.J."/>
            <person name="de Hoog S."/>
            <person name="Vicente V.A."/>
            <person name="Weiss V.A."/>
            <person name="de Vries M."/>
            <person name="Cruz L.M."/>
            <person name="Souza E.M."/>
        </authorList>
    </citation>
    <scope>NUCLEOTIDE SEQUENCE [LARGE SCALE GENOMIC DNA]</scope>
    <source>
        <strain evidence="7 8">CBS 131958</strain>
    </source>
</reference>
<dbReference type="PANTHER" id="PTHR46494">
    <property type="entry name" value="CORA FAMILY METAL ION TRANSPORTER (EUROFUNG)"/>
    <property type="match status" value="1"/>
</dbReference>
<evidence type="ECO:0000256" key="1">
    <source>
        <dbReference type="ARBA" id="ARBA00004651"/>
    </source>
</evidence>
<comment type="subcellular location">
    <subcellularLocation>
        <location evidence="1">Cell membrane</location>
        <topology evidence="1">Multi-pass membrane protein</topology>
    </subcellularLocation>
</comment>
<keyword evidence="2 6" id="KW-0812">Transmembrane</keyword>
<dbReference type="GeneID" id="28739877"/>
<evidence type="ECO:0000313" key="8">
    <source>
        <dbReference type="Proteomes" id="UP000038010"/>
    </source>
</evidence>
<dbReference type="GO" id="GO:0050897">
    <property type="term" value="F:cobalt ion binding"/>
    <property type="evidence" value="ECO:0007669"/>
    <property type="project" value="TreeGrafter"/>
</dbReference>
<dbReference type="STRING" id="1664694.A0A0N0NML7"/>
<feature type="transmembrane region" description="Helical" evidence="6">
    <location>
        <begin position="582"/>
        <end position="603"/>
    </location>
</feature>